<dbReference type="STRING" id="1890683.A0A427YWQ4"/>
<proteinExistence type="predicted"/>
<keyword evidence="3" id="KW-1185">Reference proteome</keyword>
<dbReference type="Proteomes" id="UP000279259">
    <property type="component" value="Unassembled WGS sequence"/>
</dbReference>
<name>A0A427YWQ4_9TREE</name>
<organism evidence="2 3">
    <name type="scientific">Saitozyma podzolica</name>
    <dbReference type="NCBI Taxonomy" id="1890683"/>
    <lineage>
        <taxon>Eukaryota</taxon>
        <taxon>Fungi</taxon>
        <taxon>Dikarya</taxon>
        <taxon>Basidiomycota</taxon>
        <taxon>Agaricomycotina</taxon>
        <taxon>Tremellomycetes</taxon>
        <taxon>Tremellales</taxon>
        <taxon>Trimorphomycetaceae</taxon>
        <taxon>Saitozyma</taxon>
    </lineage>
</organism>
<dbReference type="InterPro" id="IPR048661">
    <property type="entry name" value="CPL1-like"/>
</dbReference>
<accession>A0A427YWQ4</accession>
<feature type="domain" description="Protein CPL1-like" evidence="1">
    <location>
        <begin position="107"/>
        <end position="168"/>
    </location>
</feature>
<evidence type="ECO:0000259" key="1">
    <source>
        <dbReference type="Pfam" id="PF21671"/>
    </source>
</evidence>
<dbReference type="PANTHER" id="PTHR35192">
    <property type="entry name" value="PROTEIN, PUTATIVE-RELATED"/>
    <property type="match status" value="1"/>
</dbReference>
<dbReference type="AlphaFoldDB" id="A0A427YWQ4"/>
<dbReference type="Pfam" id="PF21671">
    <property type="entry name" value="CPL1-like"/>
    <property type="match status" value="1"/>
</dbReference>
<protein>
    <recommendedName>
        <fullName evidence="1">Protein CPL1-like domain-containing protein</fullName>
    </recommendedName>
</protein>
<dbReference type="InterPro" id="IPR038955">
    <property type="entry name" value="PriA/CPL1_fungi"/>
</dbReference>
<dbReference type="PANTHER" id="PTHR35192:SF2">
    <property type="entry name" value="APPLE DOMAIN-CONTAINING PROTEIN"/>
    <property type="match status" value="1"/>
</dbReference>
<comment type="caution">
    <text evidence="2">The sequence shown here is derived from an EMBL/GenBank/DDBJ whole genome shotgun (WGS) entry which is preliminary data.</text>
</comment>
<reference evidence="2 3" key="1">
    <citation type="submission" date="2018-11" db="EMBL/GenBank/DDBJ databases">
        <title>Genome sequence of Saitozyma podzolica DSM 27192.</title>
        <authorList>
            <person name="Aliyu H."/>
            <person name="Gorte O."/>
            <person name="Ochsenreither K."/>
        </authorList>
    </citation>
    <scope>NUCLEOTIDE SEQUENCE [LARGE SCALE GENOMIC DNA]</scope>
    <source>
        <strain evidence="2 3">DSM 27192</strain>
    </source>
</reference>
<sequence length="176" mass="18404">MPPQGTYPWSIVTAVSDPYPCFTICSGLPYVAIRPLPTSFLCQCGPTLPATSYAACSPSVNFYYGGDVMPSAGMRRRKELALKTGEEKGLCPAGLEACSVLGIPGGYECLDTASELESCGGCLHQLDGQTSPANQGVDCQEVPGVPVGAITCQDGECEAFGCDDGYALVDGYCFEE</sequence>
<evidence type="ECO:0000313" key="3">
    <source>
        <dbReference type="Proteomes" id="UP000279259"/>
    </source>
</evidence>
<evidence type="ECO:0000313" key="2">
    <source>
        <dbReference type="EMBL" id="RSH95573.1"/>
    </source>
</evidence>
<dbReference type="EMBL" id="RSCD01000001">
    <property type="protein sequence ID" value="RSH95573.1"/>
    <property type="molecule type" value="Genomic_DNA"/>
</dbReference>
<dbReference type="OrthoDB" id="2563569at2759"/>
<gene>
    <name evidence="2" type="ORF">EHS25_000665</name>
</gene>